<dbReference type="InParanoid" id="A0A1V9X1M1"/>
<sequence length="138" mass="15715">MQLRGRPTEASLISSAYLCWFKLESKWRAETRCRRDVRTVRLNLIDCSRECTRSGFCNFMHLRPISRELRKELYGRKRGGGGVGGGRSQSVEVTTQTFAAQEVTRAGRSPEVLRHDQIYAEESGGPRVTRNRSGREHG</sequence>
<dbReference type="EMBL" id="MNPL01028850">
    <property type="protein sequence ID" value="OQR67429.1"/>
    <property type="molecule type" value="Genomic_DNA"/>
</dbReference>
<protein>
    <submittedName>
        <fullName evidence="2">U2 snRNP splicing factor small subunit-like</fullName>
    </submittedName>
</protein>
<evidence type="ECO:0000313" key="2">
    <source>
        <dbReference type="EMBL" id="OQR67429.1"/>
    </source>
</evidence>
<gene>
    <name evidence="2" type="ORF">BIW11_04763</name>
</gene>
<keyword evidence="3" id="KW-1185">Reference proteome</keyword>
<name>A0A1V9X1M1_9ACAR</name>
<accession>A0A1V9X1M1</accession>
<dbReference type="OrthoDB" id="1714884at2759"/>
<evidence type="ECO:0000256" key="1">
    <source>
        <dbReference type="SAM" id="MobiDB-lite"/>
    </source>
</evidence>
<dbReference type="AlphaFoldDB" id="A0A1V9X1M1"/>
<evidence type="ECO:0000313" key="3">
    <source>
        <dbReference type="Proteomes" id="UP000192247"/>
    </source>
</evidence>
<proteinExistence type="predicted"/>
<dbReference type="Proteomes" id="UP000192247">
    <property type="component" value="Unassembled WGS sequence"/>
</dbReference>
<reference evidence="2 3" key="1">
    <citation type="journal article" date="2017" name="Gigascience">
        <title>Draft genome of the honey bee ectoparasitic mite, Tropilaelaps mercedesae, is shaped by the parasitic life history.</title>
        <authorList>
            <person name="Dong X."/>
            <person name="Armstrong S.D."/>
            <person name="Xia D."/>
            <person name="Makepeace B.L."/>
            <person name="Darby A.C."/>
            <person name="Kadowaki T."/>
        </authorList>
    </citation>
    <scope>NUCLEOTIDE SEQUENCE [LARGE SCALE GENOMIC DNA]</scope>
    <source>
        <strain evidence="2">Wuxi-XJTLU</strain>
    </source>
</reference>
<dbReference type="STRING" id="418985.A0A1V9X1M1"/>
<feature type="region of interest" description="Disordered" evidence="1">
    <location>
        <begin position="104"/>
        <end position="138"/>
    </location>
</feature>
<organism evidence="2 3">
    <name type="scientific">Tropilaelaps mercedesae</name>
    <dbReference type="NCBI Taxonomy" id="418985"/>
    <lineage>
        <taxon>Eukaryota</taxon>
        <taxon>Metazoa</taxon>
        <taxon>Ecdysozoa</taxon>
        <taxon>Arthropoda</taxon>
        <taxon>Chelicerata</taxon>
        <taxon>Arachnida</taxon>
        <taxon>Acari</taxon>
        <taxon>Parasitiformes</taxon>
        <taxon>Mesostigmata</taxon>
        <taxon>Gamasina</taxon>
        <taxon>Dermanyssoidea</taxon>
        <taxon>Laelapidae</taxon>
        <taxon>Tropilaelaps</taxon>
    </lineage>
</organism>
<comment type="caution">
    <text evidence="2">The sequence shown here is derived from an EMBL/GenBank/DDBJ whole genome shotgun (WGS) entry which is preliminary data.</text>
</comment>